<evidence type="ECO:0000313" key="11">
    <source>
        <dbReference type="Proteomes" id="UP000660262"/>
    </source>
</evidence>
<dbReference type="InterPro" id="IPR002912">
    <property type="entry name" value="ACT_dom"/>
</dbReference>
<evidence type="ECO:0000259" key="9">
    <source>
        <dbReference type="PROSITE" id="PS51671"/>
    </source>
</evidence>
<evidence type="ECO:0000256" key="7">
    <source>
        <dbReference type="RuleBase" id="RU363004"/>
    </source>
</evidence>
<comment type="subcellular location">
    <subcellularLocation>
        <location evidence="7">Plastid</location>
        <location evidence="7">Chloroplast stroma</location>
    </subcellularLocation>
</comment>
<dbReference type="PROSITE" id="PS00857">
    <property type="entry name" value="PREPHENATE_DEHYDR_1"/>
    <property type="match status" value="1"/>
</dbReference>
<dbReference type="InterPro" id="IPR045865">
    <property type="entry name" value="ACT-like_dom_sf"/>
</dbReference>
<dbReference type="PROSITE" id="PS00858">
    <property type="entry name" value="PREPHENATE_DEHYDR_2"/>
    <property type="match status" value="1"/>
</dbReference>
<dbReference type="Gene3D" id="3.40.190.10">
    <property type="entry name" value="Periplasmic binding protein-like II"/>
    <property type="match status" value="2"/>
</dbReference>
<dbReference type="GO" id="GO:0009570">
    <property type="term" value="C:chloroplast stroma"/>
    <property type="evidence" value="ECO:0007669"/>
    <property type="project" value="UniProtKB-SubCell"/>
</dbReference>
<dbReference type="Pfam" id="PF00800">
    <property type="entry name" value="PDT"/>
    <property type="match status" value="1"/>
</dbReference>
<keyword evidence="7" id="KW-0150">Chloroplast</keyword>
<dbReference type="PROSITE" id="PS51171">
    <property type="entry name" value="PREPHENATE_DEHYDR_3"/>
    <property type="match status" value="1"/>
</dbReference>
<evidence type="ECO:0000313" key="10">
    <source>
        <dbReference type="EMBL" id="GHP08947.1"/>
    </source>
</evidence>
<dbReference type="GO" id="GO:0004664">
    <property type="term" value="F:prephenate dehydratase activity"/>
    <property type="evidence" value="ECO:0007669"/>
    <property type="project" value="InterPro"/>
</dbReference>
<dbReference type="OrthoDB" id="2414662at2759"/>
<comment type="pathway">
    <text evidence="2 7">Amino-acid biosynthesis; L-phenylalanine biosynthesis; L-phenylalanine from L-arogenate: step 1/1.</text>
</comment>
<dbReference type="Proteomes" id="UP000660262">
    <property type="component" value="Unassembled WGS sequence"/>
</dbReference>
<evidence type="ECO:0000256" key="1">
    <source>
        <dbReference type="ARBA" id="ARBA00004741"/>
    </source>
</evidence>
<dbReference type="PANTHER" id="PTHR21022">
    <property type="entry name" value="PREPHENATE DEHYDRATASE P PROTEIN"/>
    <property type="match status" value="1"/>
</dbReference>
<dbReference type="InterPro" id="IPR018528">
    <property type="entry name" value="Preph_deHydtase_CS"/>
</dbReference>
<evidence type="ECO:0000256" key="6">
    <source>
        <dbReference type="ARBA" id="ARBA00023239"/>
    </source>
</evidence>
<proteinExistence type="predicted"/>
<dbReference type="AlphaFoldDB" id="A0A830HVK6"/>
<gene>
    <name evidence="10" type="ORF">PPROV_000768400</name>
</gene>
<dbReference type="UniPathway" id="UPA00121">
    <property type="reaction ID" value="UER00344"/>
</dbReference>
<dbReference type="EC" id="4.2.1.91" evidence="7"/>
<dbReference type="PANTHER" id="PTHR21022:SF19">
    <property type="entry name" value="PREPHENATE DEHYDRATASE-RELATED"/>
    <property type="match status" value="1"/>
</dbReference>
<organism evidence="10 11">
    <name type="scientific">Pycnococcus provasolii</name>
    <dbReference type="NCBI Taxonomy" id="41880"/>
    <lineage>
        <taxon>Eukaryota</taxon>
        <taxon>Viridiplantae</taxon>
        <taxon>Chlorophyta</taxon>
        <taxon>Pseudoscourfieldiophyceae</taxon>
        <taxon>Pseudoscourfieldiales</taxon>
        <taxon>Pycnococcaceae</taxon>
        <taxon>Pycnococcus</taxon>
    </lineage>
</organism>
<dbReference type="SUPFAM" id="SSF53850">
    <property type="entry name" value="Periplasmic binding protein-like II"/>
    <property type="match status" value="1"/>
</dbReference>
<dbReference type="InterPro" id="IPR001086">
    <property type="entry name" value="Preph_deHydtase"/>
</dbReference>
<dbReference type="InterPro" id="IPR008242">
    <property type="entry name" value="Chor_mutase/pphenate_deHydtase"/>
</dbReference>
<comment type="catalytic activity">
    <reaction evidence="7">
        <text>L-arogenate + H(+) = L-phenylalanine + CO2 + H2O</text>
        <dbReference type="Rhea" id="RHEA:12536"/>
        <dbReference type="ChEBI" id="CHEBI:15377"/>
        <dbReference type="ChEBI" id="CHEBI:15378"/>
        <dbReference type="ChEBI" id="CHEBI:16526"/>
        <dbReference type="ChEBI" id="CHEBI:58095"/>
        <dbReference type="ChEBI" id="CHEBI:58180"/>
        <dbReference type="EC" id="4.2.1.91"/>
    </reaction>
</comment>
<keyword evidence="5 7" id="KW-0584">Phenylalanine biosynthesis</keyword>
<dbReference type="EMBL" id="BNJQ01000022">
    <property type="protein sequence ID" value="GHP08947.1"/>
    <property type="molecule type" value="Genomic_DNA"/>
</dbReference>
<dbReference type="NCBIfam" id="NF008865">
    <property type="entry name" value="PRK11898.1"/>
    <property type="match status" value="1"/>
</dbReference>
<dbReference type="PIRSF" id="PIRSF001500">
    <property type="entry name" value="Chor_mut_pdt_Ppr"/>
    <property type="match status" value="1"/>
</dbReference>
<reference evidence="10" key="1">
    <citation type="submission" date="2020-10" db="EMBL/GenBank/DDBJ databases">
        <title>Unveiling of a novel bifunctional photoreceptor, Dualchrome1, isolated from a cosmopolitan green alga.</title>
        <authorList>
            <person name="Suzuki S."/>
            <person name="Kawachi M."/>
        </authorList>
    </citation>
    <scope>NUCLEOTIDE SEQUENCE</scope>
    <source>
        <strain evidence="10">NIES 2893</strain>
    </source>
</reference>
<dbReference type="PROSITE" id="PS51671">
    <property type="entry name" value="ACT"/>
    <property type="match status" value="1"/>
</dbReference>
<keyword evidence="11" id="KW-1185">Reference proteome</keyword>
<keyword evidence="7" id="KW-0809">Transit peptide</keyword>
<evidence type="ECO:0000256" key="2">
    <source>
        <dbReference type="ARBA" id="ARBA00004929"/>
    </source>
</evidence>
<comment type="caution">
    <text evidence="10">The sequence shown here is derived from an EMBL/GenBank/DDBJ whole genome shotgun (WGS) entry which is preliminary data.</text>
</comment>
<feature type="domain" description="Prephenate dehydratase" evidence="8">
    <location>
        <begin position="60"/>
        <end position="240"/>
    </location>
</feature>
<dbReference type="GO" id="GO:0047769">
    <property type="term" value="F:arogenate dehydratase activity"/>
    <property type="evidence" value="ECO:0007669"/>
    <property type="project" value="UniProtKB-UniRule"/>
</dbReference>
<keyword evidence="4 7" id="KW-0057">Aromatic amino acid biosynthesis</keyword>
<comment type="function">
    <text evidence="7">Converts the prephenate produced from the shikimate-chorismate pathway into phenylalanine.</text>
</comment>
<dbReference type="CDD" id="cd04905">
    <property type="entry name" value="ACT_CM-PDT"/>
    <property type="match status" value="1"/>
</dbReference>
<protein>
    <recommendedName>
        <fullName evidence="7">Arogenate dehydratase</fullName>
        <ecNumber evidence="7">4.2.1.91</ecNumber>
    </recommendedName>
</protein>
<evidence type="ECO:0000256" key="5">
    <source>
        <dbReference type="ARBA" id="ARBA00023222"/>
    </source>
</evidence>
<keyword evidence="7" id="KW-0934">Plastid</keyword>
<name>A0A830HVK6_9CHLO</name>
<evidence type="ECO:0000259" key="8">
    <source>
        <dbReference type="PROSITE" id="PS51171"/>
    </source>
</evidence>
<sequence length="363" mass="39728">MLRVPTDHASPAAAAAAAHRTIPCARPARARTAARYSPARTVVAQADAAGLGLVGSNELRVAYQGAPGAYSEQACMLAYDDCEPVPCSQFEHAFLAVTEWRADRAVLPIENSLGGSIHRNYDLLLKYRLHIVGEVGLPINHCIMALPGTKKEEIVCVQSHPQALAQCENYLNTHYPNSRGVVHQATDDTADSAKRIAQEDIKGYAAIASRRAAELYDMEILDEGIQDDKLNVTRFVALAREPVPVKDDDGSQRQYKTSIVFTLKEGPGVLFKALSVFALRDINLTKLESRPMRAAPIVTDEAGSVQKLKRFNFVFYCDFVGGTNDATVQNALRHLGEIAPYMRVLGSYPLHETDLSHLSTKDV</sequence>
<dbReference type="CDD" id="cd13631">
    <property type="entry name" value="PBP2_Ct-PDT_like"/>
    <property type="match status" value="1"/>
</dbReference>
<accession>A0A830HVK6</accession>
<comment type="pathway">
    <text evidence="1">Amino-acid biosynthesis; L-phenylalanine biosynthesis; phenylpyruvate from prephenate: step 1/1.</text>
</comment>
<keyword evidence="3 7" id="KW-0028">Amino-acid biosynthesis</keyword>
<dbReference type="Gene3D" id="3.30.70.260">
    <property type="match status" value="1"/>
</dbReference>
<keyword evidence="6 7" id="KW-0456">Lyase</keyword>
<dbReference type="GO" id="GO:0009094">
    <property type="term" value="P:L-phenylalanine biosynthetic process"/>
    <property type="evidence" value="ECO:0007669"/>
    <property type="project" value="UniProtKB-UniPathway"/>
</dbReference>
<evidence type="ECO:0000256" key="3">
    <source>
        <dbReference type="ARBA" id="ARBA00022605"/>
    </source>
</evidence>
<evidence type="ECO:0000256" key="4">
    <source>
        <dbReference type="ARBA" id="ARBA00023141"/>
    </source>
</evidence>
<dbReference type="SUPFAM" id="SSF55021">
    <property type="entry name" value="ACT-like"/>
    <property type="match status" value="1"/>
</dbReference>
<feature type="domain" description="ACT" evidence="9">
    <location>
        <begin position="258"/>
        <end position="349"/>
    </location>
</feature>